<sequence>MASRSSSPYVVPAEEDPSTHAGRNSSQPQQQTRVLTKNTLSQAQKATRSLRQISDHAKAEELAKALDVLLSRHRTELEDFAKAHNTKLEYIQKLTSQSSHYKQKRAVTIQNAKLHAKSLEVNGDLELGDRIKVKELRQLVHDDPTYQNLTAEEEERMKQDVLELREQRKTGARPTNKSAAQDYRAQMTQMNNEISALSDRTGAAVVAFFSRSNLEDTFEPNWICSPNAANFSQEAMSYGMWDIARLLEQWACAKAKGSRTVDTLSTMQKECSAIINGTLKTVSQSRQALMNYANYDTKVVERYQTKLMGWTYREFKSPFDIHTIDDVRTLLEALQCGRCCWVRMTRSDINHHKDDVSKRIAAGEKVGKARQPRSDKGVKRPRKKAPGTGEGEDDGAPPAKKQKRGKAVPETRATTTKKAPKKSKKSQLPPTRPTSNEFVESDADVDSA</sequence>
<accession>B0CRY3</accession>
<dbReference type="EMBL" id="DS547092">
    <property type="protein sequence ID" value="EDR14766.1"/>
    <property type="molecule type" value="Genomic_DNA"/>
</dbReference>
<evidence type="ECO:0000313" key="4">
    <source>
        <dbReference type="Proteomes" id="UP000001194"/>
    </source>
</evidence>
<dbReference type="InParanoid" id="B0CRY3"/>
<name>B0CRY3_LACBS</name>
<dbReference type="STRING" id="486041.B0CRY3"/>
<dbReference type="GeneID" id="6070908"/>
<organism evidence="4">
    <name type="scientific">Laccaria bicolor (strain S238N-H82 / ATCC MYA-4686)</name>
    <name type="common">Bicoloured deceiver</name>
    <name type="synonym">Laccaria laccata var. bicolor</name>
    <dbReference type="NCBI Taxonomy" id="486041"/>
    <lineage>
        <taxon>Eukaryota</taxon>
        <taxon>Fungi</taxon>
        <taxon>Dikarya</taxon>
        <taxon>Basidiomycota</taxon>
        <taxon>Agaricomycotina</taxon>
        <taxon>Agaricomycetes</taxon>
        <taxon>Agaricomycetidae</taxon>
        <taxon>Agaricales</taxon>
        <taxon>Agaricineae</taxon>
        <taxon>Hydnangiaceae</taxon>
        <taxon>Laccaria</taxon>
    </lineage>
</organism>
<dbReference type="RefSeq" id="XP_001875325.1">
    <property type="nucleotide sequence ID" value="XM_001875290.1"/>
</dbReference>
<keyword evidence="4" id="KW-1185">Reference proteome</keyword>
<feature type="compositionally biased region" description="Polar residues" evidence="1">
    <location>
        <begin position="21"/>
        <end position="36"/>
    </location>
</feature>
<dbReference type="Proteomes" id="UP000001194">
    <property type="component" value="Unassembled WGS sequence"/>
</dbReference>
<dbReference type="KEGG" id="lbc:LACBIDRAFT_305805"/>
<feature type="compositionally biased region" description="Acidic residues" evidence="1">
    <location>
        <begin position="439"/>
        <end position="448"/>
    </location>
</feature>
<protein>
    <submittedName>
        <fullName evidence="2">Predicted protein</fullName>
    </submittedName>
</protein>
<reference evidence="2 4" key="1">
    <citation type="journal article" date="2008" name="Nature">
        <title>The genome of Laccaria bicolor provides insights into mycorrhizal symbiosis.</title>
        <authorList>
            <person name="Martin F."/>
            <person name="Aerts A."/>
            <person name="Ahren D."/>
            <person name="Brun A."/>
            <person name="Danchin E.G.J."/>
            <person name="Duchaussoy F."/>
            <person name="Gibon J."/>
            <person name="Kohler A."/>
            <person name="Lindquist E."/>
            <person name="Pereda V."/>
            <person name="Salamov A."/>
            <person name="Shapiro H.J."/>
            <person name="Wuyts J."/>
            <person name="Blaudez D."/>
            <person name="Buee M."/>
            <person name="Brokstein P."/>
            <person name="Canbaeck B."/>
            <person name="Cohen D."/>
            <person name="Courty P.E."/>
            <person name="Coutinho P.M."/>
            <person name="Delaruelle C."/>
            <person name="Detter J.C."/>
            <person name="Deveau A."/>
            <person name="DiFazio S."/>
            <person name="Duplessis S."/>
            <person name="Fraissinet-Tachet L."/>
            <person name="Lucic E."/>
            <person name="Frey-Klett P."/>
            <person name="Fourrey C."/>
            <person name="Feussner I."/>
            <person name="Gay G."/>
            <person name="Grimwood J."/>
            <person name="Hoegger P.J."/>
            <person name="Jain P."/>
            <person name="Kilaru S."/>
            <person name="Labbe J."/>
            <person name="Lin Y.C."/>
            <person name="Legue V."/>
            <person name="Le Tacon F."/>
            <person name="Marmeisse R."/>
            <person name="Melayah D."/>
            <person name="Montanini B."/>
            <person name="Muratet M."/>
            <person name="Nehls U."/>
            <person name="Niculita-Hirzel H."/>
            <person name="Oudot-Le Secq M.P."/>
            <person name="Peter M."/>
            <person name="Quesneville H."/>
            <person name="Rajashekar B."/>
            <person name="Reich M."/>
            <person name="Rouhier N."/>
            <person name="Schmutz J."/>
            <person name="Yin T."/>
            <person name="Chalot M."/>
            <person name="Henrissat B."/>
            <person name="Kuees U."/>
            <person name="Lucas S."/>
            <person name="Van de Peer Y."/>
            <person name="Podila G.K."/>
            <person name="Polle A."/>
            <person name="Pukkila P.J."/>
            <person name="Richardson P.M."/>
            <person name="Rouze P."/>
            <person name="Sanders I.R."/>
            <person name="Stajich J.E."/>
            <person name="Tunlid A."/>
            <person name="Tuskan G."/>
            <person name="Grigoriev I.V."/>
        </authorList>
    </citation>
    <scope>NUCLEOTIDE SEQUENCE [LARGE SCALE GENOMIC DNA]</scope>
    <source>
        <strain evidence="4">S238N-H82 / ATCC MYA-4686</strain>
    </source>
</reference>
<dbReference type="GeneID" id="6070271"/>
<dbReference type="HOGENOM" id="CLU_035160_1_0_1"/>
<dbReference type="RefSeq" id="XP_001875320.1">
    <property type="nucleotide sequence ID" value="XM_001875285.1"/>
</dbReference>
<feature type="region of interest" description="Disordered" evidence="1">
    <location>
        <begin position="354"/>
        <end position="448"/>
    </location>
</feature>
<evidence type="ECO:0000313" key="2">
    <source>
        <dbReference type="EMBL" id="EDR14761.1"/>
    </source>
</evidence>
<evidence type="ECO:0000256" key="1">
    <source>
        <dbReference type="SAM" id="MobiDB-lite"/>
    </source>
</evidence>
<feature type="compositionally biased region" description="Basic and acidic residues" evidence="1">
    <location>
        <begin position="354"/>
        <end position="378"/>
    </location>
</feature>
<dbReference type="OrthoDB" id="2999252at2759"/>
<dbReference type="KEGG" id="lbc:LACBIDRAFT_305792"/>
<feature type="region of interest" description="Disordered" evidence="1">
    <location>
        <begin position="1"/>
        <end position="36"/>
    </location>
</feature>
<dbReference type="AlphaFoldDB" id="B0CRY3"/>
<evidence type="ECO:0000313" key="3">
    <source>
        <dbReference type="EMBL" id="EDR14766.1"/>
    </source>
</evidence>
<dbReference type="EMBL" id="DS547092">
    <property type="protein sequence ID" value="EDR14761.1"/>
    <property type="molecule type" value="Genomic_DNA"/>
</dbReference>
<gene>
    <name evidence="2" type="ORF">LACBIDRAFT_305792</name>
    <name evidence="3" type="ORF">LACBIDRAFT_305805</name>
</gene>
<proteinExistence type="predicted"/>